<keyword evidence="9 18" id="KW-0630">Potassium</keyword>
<dbReference type="InterPro" id="IPR029056">
    <property type="entry name" value="Ribokinase-like"/>
</dbReference>
<comment type="cofactor">
    <cofactor evidence="18 19">
        <name>K(+)</name>
        <dbReference type="ChEBI" id="CHEBI:29103"/>
    </cofactor>
    <text evidence="18 19">Binds 1 potassium ion per subunit.</text>
</comment>
<accession>A0A0K8J4N9</accession>
<protein>
    <recommendedName>
        <fullName evidence="19">Bifunctional NAD(P)H-hydrate repair enzyme</fullName>
    </recommendedName>
    <alternativeName>
        <fullName evidence="19">Nicotinamide nucleotide repair protein</fullName>
    </alternativeName>
    <domain>
        <recommendedName>
            <fullName evidence="19">ADP-dependent (S)-NAD(P)H-hydrate dehydratase</fullName>
            <ecNumber evidence="19">4.2.1.136</ecNumber>
        </recommendedName>
        <alternativeName>
            <fullName evidence="19">ADP-dependent NAD(P)HX dehydratase</fullName>
        </alternativeName>
    </domain>
    <domain>
        <recommendedName>
            <fullName evidence="19">NAD(P)H-hydrate epimerase</fullName>
            <ecNumber evidence="19">5.1.99.6</ecNumber>
        </recommendedName>
    </domain>
</protein>
<dbReference type="SUPFAM" id="SSF64153">
    <property type="entry name" value="YjeF N-terminal domain-like"/>
    <property type="match status" value="1"/>
</dbReference>
<feature type="domain" description="YjeF C-terminal" evidence="20">
    <location>
        <begin position="231"/>
        <end position="514"/>
    </location>
</feature>
<dbReference type="GO" id="GO:0052855">
    <property type="term" value="F:ADP-dependent NAD(P)H-hydrate dehydratase activity"/>
    <property type="evidence" value="ECO:0007669"/>
    <property type="project" value="UniProtKB-UniRule"/>
</dbReference>
<keyword evidence="11 18" id="KW-0413">Isomerase</keyword>
<dbReference type="AlphaFoldDB" id="A0A0K8J4N9"/>
<dbReference type="PROSITE" id="PS51383">
    <property type="entry name" value="YJEF_C_3"/>
    <property type="match status" value="1"/>
</dbReference>
<comment type="catalytic activity">
    <reaction evidence="2 18 19">
        <text>(6R)-NADPHX = (6S)-NADPHX</text>
        <dbReference type="Rhea" id="RHEA:32227"/>
        <dbReference type="ChEBI" id="CHEBI:64076"/>
        <dbReference type="ChEBI" id="CHEBI:64077"/>
        <dbReference type="EC" id="5.1.99.6"/>
    </reaction>
</comment>
<comment type="similarity">
    <text evidence="4 19">In the C-terminal section; belongs to the NnrD/CARKD family.</text>
</comment>
<feature type="binding site" evidence="18">
    <location>
        <position position="71"/>
    </location>
    <ligand>
        <name>K(+)</name>
        <dbReference type="ChEBI" id="CHEBI:29103"/>
    </ligand>
</feature>
<dbReference type="EMBL" id="LN879430">
    <property type="protein sequence ID" value="CUH92283.1"/>
    <property type="molecule type" value="Genomic_DNA"/>
</dbReference>
<dbReference type="GO" id="GO:0110051">
    <property type="term" value="P:metabolite repair"/>
    <property type="evidence" value="ECO:0007669"/>
    <property type="project" value="TreeGrafter"/>
</dbReference>
<comment type="caution">
    <text evidence="18">Lacks conserved residue(s) required for the propagation of feature annotation.</text>
</comment>
<dbReference type="HAMAP" id="MF_01965">
    <property type="entry name" value="NADHX_dehydratase"/>
    <property type="match status" value="1"/>
</dbReference>
<sequence length="514" mass="55685">MLNTMIKKWGCKMKYVVDSKKMKEIDKYTIDVIKIPSLVLMERAALKIVAQVTQYIKKEDRILVVCGPGNNGADGVAAGRILFLQGFQVAILLPFERNNCSKEMQLQLTIAENLGIIINNSCSLIEYNIIIDAIFGIGLSKPIRGELAELISEINRGNYKVFSADIPSGISADTGKVLGTAIKADYTITFGYMKQGLLMYPGADYAGEISLADIGFPGKALTYVGADTFYYTNEDLSKLPMRKKDGHKGTFGKVLIIAGNIGMAGAAYLSAKACYKTGAGMVKVLTAHKNRDIIQTLLPEALFAAYDLDEDLPSIIAWADVIVIGPGLGISEKAEELLSLVLSQNKIPLIIDADALNIMAKNLDGNYISWKERLNKLNAMLPKHTILTPHPMELSRLLGIDLSDISHNIFDIANQCSYNNEIVYVLKDARTFVASAGKKYINISGNNGMATAGSGDVLTGIIAGLMAQKVSFYEAACLGVYIHGLAGDMAAEKTGYYSLMAEDIVEAICGVLSR</sequence>
<evidence type="ECO:0000256" key="12">
    <source>
        <dbReference type="ARBA" id="ARBA00023239"/>
    </source>
</evidence>
<evidence type="ECO:0000256" key="10">
    <source>
        <dbReference type="ARBA" id="ARBA00023027"/>
    </source>
</evidence>
<dbReference type="PANTHER" id="PTHR12592:SF0">
    <property type="entry name" value="ATP-DEPENDENT (S)-NAD(P)H-HYDRATE DEHYDRATASE"/>
    <property type="match status" value="1"/>
</dbReference>
<proteinExistence type="inferred from homology"/>
<evidence type="ECO:0000256" key="16">
    <source>
        <dbReference type="ARBA" id="ARBA00049209"/>
    </source>
</evidence>
<evidence type="ECO:0000256" key="19">
    <source>
        <dbReference type="PIRNR" id="PIRNR017184"/>
    </source>
</evidence>
<comment type="catalytic activity">
    <reaction evidence="1 18 19">
        <text>(6R)-NADHX = (6S)-NADHX</text>
        <dbReference type="Rhea" id="RHEA:32215"/>
        <dbReference type="ChEBI" id="CHEBI:64074"/>
        <dbReference type="ChEBI" id="CHEBI:64075"/>
        <dbReference type="EC" id="5.1.99.6"/>
    </reaction>
</comment>
<dbReference type="Pfam" id="PF01256">
    <property type="entry name" value="Carb_kinase"/>
    <property type="match status" value="1"/>
</dbReference>
<comment type="function">
    <text evidence="17">Catalyzes the dehydration of the S-form of NAD(P)HX at the expense of ADP, which is converted to AMP. Together with NAD(P)HX epimerase, which catalyzes the epimerization of the S- and R-forms, the enzyme allows the repair of both epimers of NAD(P)HX, a damaged form of NAD(P)H that is a result of enzymatic or heat-dependent hydration.</text>
</comment>
<feature type="domain" description="YjeF N-terminal" evidence="21">
    <location>
        <begin position="22"/>
        <end position="222"/>
    </location>
</feature>
<feature type="binding site" evidence="17">
    <location>
        <position position="266"/>
    </location>
    <ligand>
        <name>(6S)-NADPHX</name>
        <dbReference type="ChEBI" id="CHEBI:64076"/>
    </ligand>
</feature>
<dbReference type="KEGG" id="hsd:SD1D_0735"/>
<evidence type="ECO:0000256" key="3">
    <source>
        <dbReference type="ARBA" id="ARBA00006001"/>
    </source>
</evidence>
<evidence type="ECO:0000256" key="13">
    <source>
        <dbReference type="ARBA" id="ARBA00023268"/>
    </source>
</evidence>
<dbReference type="InterPro" id="IPR036652">
    <property type="entry name" value="YjeF_N_dom_sf"/>
</dbReference>
<feature type="binding site" evidence="18">
    <location>
        <position position="168"/>
    </location>
    <ligand>
        <name>K(+)</name>
        <dbReference type="ChEBI" id="CHEBI:29103"/>
    </ligand>
</feature>
<dbReference type="EC" id="5.1.99.6" evidence="19"/>
<keyword evidence="8 17" id="KW-0521">NADP</keyword>
<feature type="binding site" evidence="17">
    <location>
        <position position="456"/>
    </location>
    <ligand>
        <name>(6S)-NADPHX</name>
        <dbReference type="ChEBI" id="CHEBI:64076"/>
    </ligand>
</feature>
<feature type="binding site" evidence="18">
    <location>
        <position position="132"/>
    </location>
    <ligand>
        <name>K(+)</name>
        <dbReference type="ChEBI" id="CHEBI:29103"/>
    </ligand>
</feature>
<feature type="binding site" evidence="17">
    <location>
        <position position="327"/>
    </location>
    <ligand>
        <name>(6S)-NADPHX</name>
        <dbReference type="ChEBI" id="CHEBI:64076"/>
    </ligand>
</feature>
<dbReference type="GO" id="GO:0046872">
    <property type="term" value="F:metal ion binding"/>
    <property type="evidence" value="ECO:0007669"/>
    <property type="project" value="UniProtKB-UniRule"/>
</dbReference>
<evidence type="ECO:0000256" key="11">
    <source>
        <dbReference type="ARBA" id="ARBA00023235"/>
    </source>
</evidence>
<keyword evidence="23" id="KW-1185">Reference proteome</keyword>
<evidence type="ECO:0000256" key="4">
    <source>
        <dbReference type="ARBA" id="ARBA00009524"/>
    </source>
</evidence>
<evidence type="ECO:0000256" key="8">
    <source>
        <dbReference type="ARBA" id="ARBA00022857"/>
    </source>
</evidence>
<organism evidence="22 23">
    <name type="scientific">Herbinix luporum</name>
    <dbReference type="NCBI Taxonomy" id="1679721"/>
    <lineage>
        <taxon>Bacteria</taxon>
        <taxon>Bacillati</taxon>
        <taxon>Bacillota</taxon>
        <taxon>Clostridia</taxon>
        <taxon>Lachnospirales</taxon>
        <taxon>Lachnospiraceae</taxon>
        <taxon>Herbinix</taxon>
    </lineage>
</organism>
<dbReference type="GO" id="GO:0046496">
    <property type="term" value="P:nicotinamide nucleotide metabolic process"/>
    <property type="evidence" value="ECO:0007669"/>
    <property type="project" value="UniProtKB-UniRule"/>
</dbReference>
<evidence type="ECO:0000256" key="17">
    <source>
        <dbReference type="HAMAP-Rule" id="MF_01965"/>
    </source>
</evidence>
<dbReference type="Gene3D" id="3.40.50.10260">
    <property type="entry name" value="YjeF N-terminal domain"/>
    <property type="match status" value="1"/>
</dbReference>
<dbReference type="OrthoDB" id="9806925at2"/>
<comment type="function">
    <text evidence="14 19">Bifunctional enzyme that catalyzes the epimerization of the S- and R-forms of NAD(P)HX and the dehydration of the S-form of NAD(P)HX at the expense of ADP, which is converted to AMP. This allows the repair of both epimers of NAD(P)HX, a damaged form of NAD(P)H that is a result of enzymatic or heat-dependent hydration.</text>
</comment>
<dbReference type="PANTHER" id="PTHR12592">
    <property type="entry name" value="ATP-DEPENDENT (S)-NAD(P)H-HYDRATE DEHYDRATASE FAMILY MEMBER"/>
    <property type="match status" value="1"/>
</dbReference>
<dbReference type="GO" id="GO:0005524">
    <property type="term" value="F:ATP binding"/>
    <property type="evidence" value="ECO:0007669"/>
    <property type="project" value="UniProtKB-UniRule"/>
</dbReference>
<reference evidence="23" key="1">
    <citation type="submission" date="2015-09" db="EMBL/GenBank/DDBJ databases">
        <authorList>
            <person name="Wibberg D."/>
        </authorList>
    </citation>
    <scope>NUCLEOTIDE SEQUENCE [LARGE SCALE GENOMIC DNA]</scope>
    <source>
        <strain evidence="23">SD1D</strain>
    </source>
</reference>
<keyword evidence="6 17" id="KW-0547">Nucleotide-binding</keyword>
<comment type="similarity">
    <text evidence="17">Belongs to the NnrD/CARKD family.</text>
</comment>
<keyword evidence="10 17" id="KW-0520">NAD</keyword>
<gene>
    <name evidence="17" type="primary">nnrD</name>
    <name evidence="18" type="synonym">nnrE</name>
    <name evidence="22" type="ORF">SD1D_0735</name>
</gene>
<dbReference type="PROSITE" id="PS01050">
    <property type="entry name" value="YJEF_C_2"/>
    <property type="match status" value="1"/>
</dbReference>
<dbReference type="Proteomes" id="UP000196053">
    <property type="component" value="Chromosome I"/>
</dbReference>
<feature type="binding site" evidence="17">
    <location>
        <position position="390"/>
    </location>
    <ligand>
        <name>(6S)-NADPHX</name>
        <dbReference type="ChEBI" id="CHEBI:64076"/>
    </ligand>
</feature>
<dbReference type="Pfam" id="PF03853">
    <property type="entry name" value="YjeF_N"/>
    <property type="match status" value="1"/>
</dbReference>
<comment type="cofactor">
    <cofactor evidence="17">
        <name>Mg(2+)</name>
        <dbReference type="ChEBI" id="CHEBI:18420"/>
    </cofactor>
</comment>
<evidence type="ECO:0000256" key="18">
    <source>
        <dbReference type="HAMAP-Rule" id="MF_01966"/>
    </source>
</evidence>
<evidence type="ECO:0000256" key="6">
    <source>
        <dbReference type="ARBA" id="ARBA00022741"/>
    </source>
</evidence>
<feature type="binding site" evidence="18">
    <location>
        <begin position="70"/>
        <end position="74"/>
    </location>
    <ligand>
        <name>(6S)-NADPHX</name>
        <dbReference type="ChEBI" id="CHEBI:64076"/>
    </ligand>
</feature>
<feature type="binding site" evidence="18">
    <location>
        <begin position="136"/>
        <end position="142"/>
    </location>
    <ligand>
        <name>(6S)-NADPHX</name>
        <dbReference type="ChEBI" id="CHEBI:64076"/>
    </ligand>
</feature>
<evidence type="ECO:0000259" key="21">
    <source>
        <dbReference type="PROSITE" id="PS51385"/>
    </source>
</evidence>
<evidence type="ECO:0000256" key="15">
    <source>
        <dbReference type="ARBA" id="ARBA00048238"/>
    </source>
</evidence>
<dbReference type="EC" id="4.2.1.136" evidence="19"/>
<dbReference type="GO" id="GO:0052856">
    <property type="term" value="F:NAD(P)HX epimerase activity"/>
    <property type="evidence" value="ECO:0007669"/>
    <property type="project" value="UniProtKB-UniRule"/>
</dbReference>
<dbReference type="Gene3D" id="3.40.1190.20">
    <property type="match status" value="1"/>
</dbReference>
<dbReference type="InterPro" id="IPR030677">
    <property type="entry name" value="Nnr"/>
</dbReference>
<keyword evidence="13" id="KW-0511">Multifunctional enzyme</keyword>
<dbReference type="SMR" id="A0A0K8J4N9"/>
<feature type="binding site" evidence="17">
    <location>
        <begin position="427"/>
        <end position="431"/>
    </location>
    <ligand>
        <name>AMP</name>
        <dbReference type="ChEBI" id="CHEBI:456215"/>
    </ligand>
</feature>
<comment type="catalytic activity">
    <reaction evidence="15 17 19">
        <text>(6S)-NADHX + ADP = AMP + phosphate + NADH + H(+)</text>
        <dbReference type="Rhea" id="RHEA:32223"/>
        <dbReference type="ChEBI" id="CHEBI:15378"/>
        <dbReference type="ChEBI" id="CHEBI:43474"/>
        <dbReference type="ChEBI" id="CHEBI:57945"/>
        <dbReference type="ChEBI" id="CHEBI:64074"/>
        <dbReference type="ChEBI" id="CHEBI:456215"/>
        <dbReference type="ChEBI" id="CHEBI:456216"/>
        <dbReference type="EC" id="4.2.1.136"/>
    </reaction>
</comment>
<dbReference type="InterPro" id="IPR004443">
    <property type="entry name" value="YjeF_N_dom"/>
</dbReference>
<dbReference type="NCBIfam" id="TIGR00197">
    <property type="entry name" value="yjeF_nterm"/>
    <property type="match status" value="1"/>
</dbReference>
<evidence type="ECO:0000313" key="23">
    <source>
        <dbReference type="Proteomes" id="UP000196053"/>
    </source>
</evidence>
<evidence type="ECO:0000256" key="1">
    <source>
        <dbReference type="ARBA" id="ARBA00000013"/>
    </source>
</evidence>
<dbReference type="InterPro" id="IPR000631">
    <property type="entry name" value="CARKD"/>
</dbReference>
<evidence type="ECO:0000256" key="14">
    <source>
        <dbReference type="ARBA" id="ARBA00025153"/>
    </source>
</evidence>
<keyword evidence="5 18" id="KW-0479">Metal-binding</keyword>
<dbReference type="NCBIfam" id="TIGR00196">
    <property type="entry name" value="yjeF_cterm"/>
    <property type="match status" value="1"/>
</dbReference>
<comment type="similarity">
    <text evidence="18">Belongs to the NnrE/AIBP family.</text>
</comment>
<evidence type="ECO:0000256" key="2">
    <source>
        <dbReference type="ARBA" id="ARBA00000909"/>
    </source>
</evidence>
<evidence type="ECO:0000256" key="7">
    <source>
        <dbReference type="ARBA" id="ARBA00022840"/>
    </source>
</evidence>
<dbReference type="PROSITE" id="PS51385">
    <property type="entry name" value="YJEF_N"/>
    <property type="match status" value="1"/>
</dbReference>
<feature type="binding site" evidence="17">
    <location>
        <position position="455"/>
    </location>
    <ligand>
        <name>AMP</name>
        <dbReference type="ChEBI" id="CHEBI:456215"/>
    </ligand>
</feature>
<comment type="subunit">
    <text evidence="17">Homotetramer.</text>
</comment>
<keyword evidence="7 17" id="KW-0067">ATP-binding</keyword>
<comment type="function">
    <text evidence="18">Catalyzes the epimerization of the S- and R-forms of NAD(P)HX, a damaged form of NAD(P)H that is a result of enzymatic or heat-dependent hydration. This is a prerequisite for the S-specific NAD(P)H-hydrate dehydratase to allow the repair of both epimers of NAD(P)HX.</text>
</comment>
<comment type="catalytic activity">
    <reaction evidence="16 17 19">
        <text>(6S)-NADPHX + ADP = AMP + phosphate + NADPH + H(+)</text>
        <dbReference type="Rhea" id="RHEA:32235"/>
        <dbReference type="ChEBI" id="CHEBI:15378"/>
        <dbReference type="ChEBI" id="CHEBI:43474"/>
        <dbReference type="ChEBI" id="CHEBI:57783"/>
        <dbReference type="ChEBI" id="CHEBI:64076"/>
        <dbReference type="ChEBI" id="CHEBI:456215"/>
        <dbReference type="ChEBI" id="CHEBI:456216"/>
        <dbReference type="EC" id="4.2.1.136"/>
    </reaction>
</comment>
<comment type="similarity">
    <text evidence="3 19">In the N-terminal section; belongs to the NnrE/AIBP family.</text>
</comment>
<dbReference type="CDD" id="cd01171">
    <property type="entry name" value="YXKO-related"/>
    <property type="match status" value="1"/>
</dbReference>
<evidence type="ECO:0000256" key="9">
    <source>
        <dbReference type="ARBA" id="ARBA00022958"/>
    </source>
</evidence>
<dbReference type="SUPFAM" id="SSF53613">
    <property type="entry name" value="Ribokinase-like"/>
    <property type="match status" value="1"/>
</dbReference>
<feature type="binding site" evidence="18">
    <location>
        <position position="165"/>
    </location>
    <ligand>
        <name>(6S)-NADPHX</name>
        <dbReference type="ChEBI" id="CHEBI:64076"/>
    </ligand>
</feature>
<evidence type="ECO:0000313" key="22">
    <source>
        <dbReference type="EMBL" id="CUH92283.1"/>
    </source>
</evidence>
<name>A0A0K8J4N9_9FIRM</name>
<evidence type="ECO:0000256" key="5">
    <source>
        <dbReference type="ARBA" id="ARBA00022723"/>
    </source>
</evidence>
<evidence type="ECO:0000259" key="20">
    <source>
        <dbReference type="PROSITE" id="PS51383"/>
    </source>
</evidence>
<dbReference type="InterPro" id="IPR017953">
    <property type="entry name" value="Carbohydrate_kinase_pred_CS"/>
</dbReference>
<dbReference type="PIRSF" id="PIRSF017184">
    <property type="entry name" value="Nnr"/>
    <property type="match status" value="1"/>
</dbReference>
<keyword evidence="12 17" id="KW-0456">Lyase</keyword>
<dbReference type="HAMAP" id="MF_01966">
    <property type="entry name" value="NADHX_epimerase"/>
    <property type="match status" value="1"/>
</dbReference>